<comment type="cofactor">
    <cofactor evidence="6">
        <name>Mg(2+)</name>
        <dbReference type="ChEBI" id="CHEBI:18420"/>
    </cofactor>
    <cofactor evidence="6">
        <name>Mn(2+)</name>
        <dbReference type="ChEBI" id="CHEBI:29035"/>
    </cofactor>
</comment>
<evidence type="ECO:0000313" key="9">
    <source>
        <dbReference type="EMBL" id="MBG6122420.1"/>
    </source>
</evidence>
<evidence type="ECO:0000256" key="6">
    <source>
        <dbReference type="HAMAP-Rule" id="MF_01659"/>
    </source>
</evidence>
<protein>
    <recommendedName>
        <fullName evidence="6">2-succinyl-5-enolpyruvyl-6-hydroxy-3-cyclohexene-1-carboxylate synthase</fullName>
        <shortName evidence="6">SEPHCHC synthase</shortName>
        <ecNumber evidence="6">2.2.1.9</ecNumber>
    </recommendedName>
    <alternativeName>
        <fullName evidence="6">Menaquinone biosynthesis protein MenD</fullName>
    </alternativeName>
</protein>
<dbReference type="Pfam" id="PF02776">
    <property type="entry name" value="TPP_enzyme_N"/>
    <property type="match status" value="1"/>
</dbReference>
<organism evidence="9 10">
    <name type="scientific">Corynebacterium aquatimens</name>
    <dbReference type="NCBI Taxonomy" id="1190508"/>
    <lineage>
        <taxon>Bacteria</taxon>
        <taxon>Bacillati</taxon>
        <taxon>Actinomycetota</taxon>
        <taxon>Actinomycetes</taxon>
        <taxon>Mycobacteriales</taxon>
        <taxon>Corynebacteriaceae</taxon>
        <taxon>Corynebacterium</taxon>
    </lineage>
</organism>
<dbReference type="InterPro" id="IPR012001">
    <property type="entry name" value="Thiamin_PyroP_enz_TPP-bd_dom"/>
</dbReference>
<dbReference type="EC" id="2.2.1.9" evidence="6"/>
<dbReference type="GO" id="GO:0030145">
    <property type="term" value="F:manganese ion binding"/>
    <property type="evidence" value="ECO:0007669"/>
    <property type="project" value="UniProtKB-UniRule"/>
</dbReference>
<dbReference type="NCBIfam" id="TIGR00173">
    <property type="entry name" value="menD"/>
    <property type="match status" value="1"/>
</dbReference>
<evidence type="ECO:0000256" key="7">
    <source>
        <dbReference type="SAM" id="MobiDB-lite"/>
    </source>
</evidence>
<reference evidence="9" key="1">
    <citation type="submission" date="2020-11" db="EMBL/GenBank/DDBJ databases">
        <title>Sequencing the genomes of 1000 actinobacteria strains.</title>
        <authorList>
            <person name="Klenk H.-P."/>
        </authorList>
    </citation>
    <scope>NUCLEOTIDE SEQUENCE</scope>
    <source>
        <strain evidence="9">DSM 45632</strain>
    </source>
</reference>
<dbReference type="GO" id="GO:0030976">
    <property type="term" value="F:thiamine pyrophosphate binding"/>
    <property type="evidence" value="ECO:0007669"/>
    <property type="project" value="UniProtKB-UniRule"/>
</dbReference>
<keyword evidence="10" id="KW-1185">Reference proteome</keyword>
<evidence type="ECO:0000256" key="5">
    <source>
        <dbReference type="ARBA" id="ARBA00023211"/>
    </source>
</evidence>
<dbReference type="GO" id="GO:0070204">
    <property type="term" value="F:2-succinyl-5-enolpyruvyl-6-hydroxy-3-cyclohexene-1-carboxylic-acid synthase activity"/>
    <property type="evidence" value="ECO:0007669"/>
    <property type="project" value="UniProtKB-UniRule"/>
</dbReference>
<comment type="catalytic activity">
    <reaction evidence="6">
        <text>isochorismate + 2-oxoglutarate + H(+) = 5-enolpyruvoyl-6-hydroxy-2-succinyl-cyclohex-3-ene-1-carboxylate + CO2</text>
        <dbReference type="Rhea" id="RHEA:25593"/>
        <dbReference type="ChEBI" id="CHEBI:15378"/>
        <dbReference type="ChEBI" id="CHEBI:16526"/>
        <dbReference type="ChEBI" id="CHEBI:16810"/>
        <dbReference type="ChEBI" id="CHEBI:29780"/>
        <dbReference type="ChEBI" id="CHEBI:58818"/>
        <dbReference type="EC" id="2.2.1.9"/>
    </reaction>
</comment>
<keyword evidence="3 6" id="KW-0460">Magnesium</keyword>
<dbReference type="SUPFAM" id="SSF52518">
    <property type="entry name" value="Thiamin diphosphate-binding fold (THDP-binding)"/>
    <property type="match status" value="2"/>
</dbReference>
<evidence type="ECO:0000256" key="3">
    <source>
        <dbReference type="ARBA" id="ARBA00022842"/>
    </source>
</evidence>
<dbReference type="HAMAP" id="MF_01659">
    <property type="entry name" value="MenD"/>
    <property type="match status" value="1"/>
</dbReference>
<feature type="region of interest" description="Disordered" evidence="7">
    <location>
        <begin position="1"/>
        <end position="26"/>
    </location>
</feature>
<evidence type="ECO:0000313" key="10">
    <source>
        <dbReference type="Proteomes" id="UP000658613"/>
    </source>
</evidence>
<gene>
    <name evidence="6" type="primary">menD</name>
    <name evidence="9" type="ORF">IW254_001389</name>
</gene>
<dbReference type="RefSeq" id="WP_196824818.1">
    <property type="nucleotide sequence ID" value="NZ_CP046980.1"/>
</dbReference>
<keyword evidence="1 6" id="KW-0808">Transferase</keyword>
<feature type="compositionally biased region" description="Polar residues" evidence="7">
    <location>
        <begin position="1"/>
        <end position="11"/>
    </location>
</feature>
<dbReference type="Proteomes" id="UP000658613">
    <property type="component" value="Unassembled WGS sequence"/>
</dbReference>
<sequence>MTPSGTSNNPLPDTAPNTAPDAAPDTAPNAVAVASAVVDTLAGHVTDVVVSPGSRNSPLTYALLARRDIRVHMRIDERSAAFTALGMARVSRRHVGVVMTSGTAVANALPAVVEAHMSHTPLAVISADRPERLVGTGASQTIWQQGIFGRYARTQQVTQPDDPISFSDLQVHINVAFDTPLVPAELPTPVGEPRLRVGPGFLSGSAASSASAGGAEIAESVDIDLDRDTLVIAGDEAWEVPGLEHVPTIAEPTAPTPFHQVHPLAAGFFVQDQVSISHDGGSFTASTKPEQVVVVGHPTLHRDVLALLADSTIEVIGLTRTGTVTGNPDRVARNAKVSGQPRDSWIKICEAAGAVGADTVRDALAEDEFGFTGLHVAAAVYDTLDIGDSLVLGSSNPVRDASLVGMPIDGVATYAARGAAGIDGTVSQAVGVALATQALYPDEIRAPRTVALMGDLTFLHDVNGLLIGPDEPRPGNLTIVVANDNGGGIFESLEPGAPHVRRDFERAFGTPHGAVIEDLAYAYGCAYQRAESIHELVDVLVETIAEPAPITIIEATTTRATRRALAQRLKR</sequence>
<dbReference type="CDD" id="cd07037">
    <property type="entry name" value="TPP_PYR_MenD"/>
    <property type="match status" value="1"/>
</dbReference>
<dbReference type="InterPro" id="IPR029061">
    <property type="entry name" value="THDP-binding"/>
</dbReference>
<dbReference type="PANTHER" id="PTHR42916">
    <property type="entry name" value="2-SUCCINYL-5-ENOLPYRUVYL-6-HYDROXY-3-CYCLOHEXENE-1-CARBOXYLATE SYNTHASE"/>
    <property type="match status" value="1"/>
</dbReference>
<dbReference type="AlphaFoldDB" id="A0A931DYF6"/>
<evidence type="ECO:0000259" key="8">
    <source>
        <dbReference type="Pfam" id="PF02776"/>
    </source>
</evidence>
<comment type="subunit">
    <text evidence="6">Homodimer.</text>
</comment>
<comment type="cofactor">
    <cofactor evidence="6">
        <name>thiamine diphosphate</name>
        <dbReference type="ChEBI" id="CHEBI:58937"/>
    </cofactor>
    <text evidence="6">Binds 1 thiamine pyrophosphate per subunit.</text>
</comment>
<keyword evidence="4 6" id="KW-0786">Thiamine pyrophosphate</keyword>
<feature type="compositionally biased region" description="Low complexity" evidence="7">
    <location>
        <begin position="12"/>
        <end position="26"/>
    </location>
</feature>
<evidence type="ECO:0000256" key="1">
    <source>
        <dbReference type="ARBA" id="ARBA00022679"/>
    </source>
</evidence>
<keyword evidence="6" id="KW-0474">Menaquinone biosynthesis</keyword>
<evidence type="ECO:0000256" key="4">
    <source>
        <dbReference type="ARBA" id="ARBA00023052"/>
    </source>
</evidence>
<evidence type="ECO:0000256" key="2">
    <source>
        <dbReference type="ARBA" id="ARBA00022723"/>
    </source>
</evidence>
<keyword evidence="5 6" id="KW-0464">Manganese</keyword>
<dbReference type="GO" id="GO:0009234">
    <property type="term" value="P:menaquinone biosynthetic process"/>
    <property type="evidence" value="ECO:0007669"/>
    <property type="project" value="UniProtKB-UniRule"/>
</dbReference>
<comment type="function">
    <text evidence="6">Catalyzes the thiamine diphosphate-dependent decarboxylation of 2-oxoglutarate and the subsequent addition of the resulting succinic semialdehyde-thiamine pyrophosphate anion to isochorismate to yield 2-succinyl-5-enolpyruvyl-6-hydroxy-3-cyclohexene-1-carboxylate (SEPHCHC).</text>
</comment>
<dbReference type="CDD" id="cd02009">
    <property type="entry name" value="TPP_SHCHC_synthase"/>
    <property type="match status" value="1"/>
</dbReference>
<dbReference type="PANTHER" id="PTHR42916:SF1">
    <property type="entry name" value="PROTEIN PHYLLO, CHLOROPLASTIC"/>
    <property type="match status" value="1"/>
</dbReference>
<accession>A0A931DYF6</accession>
<dbReference type="GO" id="GO:0000287">
    <property type="term" value="F:magnesium ion binding"/>
    <property type="evidence" value="ECO:0007669"/>
    <property type="project" value="UniProtKB-UniRule"/>
</dbReference>
<comment type="caution">
    <text evidence="9">The sequence shown here is derived from an EMBL/GenBank/DDBJ whole genome shotgun (WGS) entry which is preliminary data.</text>
</comment>
<comment type="pathway">
    <text evidence="6">Quinol/quinone metabolism; 1,4-dihydroxy-2-naphthoate biosynthesis; 1,4-dihydroxy-2-naphthoate from chorismate: step 2/7.</text>
</comment>
<dbReference type="PIRSF" id="PIRSF004983">
    <property type="entry name" value="MenD"/>
    <property type="match status" value="1"/>
</dbReference>
<keyword evidence="2 6" id="KW-0479">Metal-binding</keyword>
<dbReference type="InterPro" id="IPR004433">
    <property type="entry name" value="MenaQ_synth_MenD"/>
</dbReference>
<comment type="similarity">
    <text evidence="6">Belongs to the TPP enzyme family. MenD subfamily.</text>
</comment>
<dbReference type="EMBL" id="JADOUE010000001">
    <property type="protein sequence ID" value="MBG6122420.1"/>
    <property type="molecule type" value="Genomic_DNA"/>
</dbReference>
<proteinExistence type="inferred from homology"/>
<name>A0A931DYF6_9CORY</name>
<dbReference type="Gene3D" id="3.40.50.970">
    <property type="match status" value="2"/>
</dbReference>
<comment type="pathway">
    <text evidence="6">Quinol/quinone metabolism; menaquinone biosynthesis.</text>
</comment>
<feature type="domain" description="Thiamine pyrophosphate enzyme N-terminal TPP-binding" evidence="8">
    <location>
        <begin position="33"/>
        <end position="142"/>
    </location>
</feature>